<sequence length="135" mass="15946">MKKNILLLLFILFKVFTFAQVNEIEIITEKDVQNFIQNIMQINDEMQKKKLLTFDENLFIENDETDAILRKFGIEGSNPCEKTKIITYCFLYQSIIDNIGILDNKNLKVLENKINQQALSIINNYMEEYYSIYGK</sequence>
<reference evidence="1 2" key="1">
    <citation type="submission" date="2016-10" db="EMBL/GenBank/DDBJ databases">
        <authorList>
            <person name="de Groot N.N."/>
        </authorList>
    </citation>
    <scope>NUCLEOTIDE SEQUENCE [LARGE SCALE GENOMIC DNA]</scope>
    <source>
        <strain evidence="1 2">B25</strain>
    </source>
</reference>
<dbReference type="AlphaFoldDB" id="A0A1H9HA23"/>
<protein>
    <submittedName>
        <fullName evidence="1">Uncharacterized protein</fullName>
    </submittedName>
</protein>
<dbReference type="Proteomes" id="UP000182360">
    <property type="component" value="Unassembled WGS sequence"/>
</dbReference>
<gene>
    <name evidence="1" type="ORF">SAMN04487977_106105</name>
</gene>
<keyword evidence="2" id="KW-1185">Reference proteome</keyword>
<dbReference type="EMBL" id="FOFU01000006">
    <property type="protein sequence ID" value="SEQ59088.1"/>
    <property type="molecule type" value="Genomic_DNA"/>
</dbReference>
<evidence type="ECO:0000313" key="2">
    <source>
        <dbReference type="Proteomes" id="UP000182360"/>
    </source>
</evidence>
<evidence type="ECO:0000313" key="1">
    <source>
        <dbReference type="EMBL" id="SEQ59088.1"/>
    </source>
</evidence>
<name>A0A1H9HA23_9SPIR</name>
<proteinExistence type="predicted"/>
<dbReference type="RefSeq" id="WP_074644181.1">
    <property type="nucleotide sequence ID" value="NZ_FOFU01000006.1"/>
</dbReference>
<organism evidence="1 2">
    <name type="scientific">Treponema bryantii</name>
    <dbReference type="NCBI Taxonomy" id="163"/>
    <lineage>
        <taxon>Bacteria</taxon>
        <taxon>Pseudomonadati</taxon>
        <taxon>Spirochaetota</taxon>
        <taxon>Spirochaetia</taxon>
        <taxon>Spirochaetales</taxon>
        <taxon>Treponemataceae</taxon>
        <taxon>Treponema</taxon>
    </lineage>
</organism>
<accession>A0A1H9HA23</accession>